<evidence type="ECO:0000313" key="4">
    <source>
        <dbReference type="Proteomes" id="UP000507470"/>
    </source>
</evidence>
<reference evidence="3 4" key="1">
    <citation type="submission" date="2020-06" db="EMBL/GenBank/DDBJ databases">
        <authorList>
            <person name="Li R."/>
            <person name="Bekaert M."/>
        </authorList>
    </citation>
    <scope>NUCLEOTIDE SEQUENCE [LARGE SCALE GENOMIC DNA]</scope>
    <source>
        <strain evidence="4">wild</strain>
    </source>
</reference>
<dbReference type="AlphaFoldDB" id="A0A6J8AB26"/>
<gene>
    <name evidence="3" type="ORF">MCOR_4758</name>
</gene>
<name>A0A6J8AB26_MYTCO</name>
<evidence type="ECO:0000313" key="3">
    <source>
        <dbReference type="EMBL" id="CAC5363263.1"/>
    </source>
</evidence>
<keyword evidence="2" id="KW-0812">Transmembrane</keyword>
<keyword evidence="2" id="KW-0472">Membrane</keyword>
<feature type="region of interest" description="Disordered" evidence="1">
    <location>
        <begin position="400"/>
        <end position="427"/>
    </location>
</feature>
<keyword evidence="4" id="KW-1185">Reference proteome</keyword>
<dbReference type="Proteomes" id="UP000507470">
    <property type="component" value="Unassembled WGS sequence"/>
</dbReference>
<feature type="region of interest" description="Disordered" evidence="1">
    <location>
        <begin position="1"/>
        <end position="40"/>
    </location>
</feature>
<dbReference type="OrthoDB" id="6216348at2759"/>
<protein>
    <submittedName>
        <fullName evidence="3">Uncharacterized protein</fullName>
    </submittedName>
</protein>
<feature type="transmembrane region" description="Helical" evidence="2">
    <location>
        <begin position="124"/>
        <end position="146"/>
    </location>
</feature>
<evidence type="ECO:0000256" key="2">
    <source>
        <dbReference type="SAM" id="Phobius"/>
    </source>
</evidence>
<accession>A0A6J8AB26</accession>
<dbReference type="EMBL" id="CACVKT020000809">
    <property type="protein sequence ID" value="CAC5363263.1"/>
    <property type="molecule type" value="Genomic_DNA"/>
</dbReference>
<feature type="compositionally biased region" description="Basic and acidic residues" evidence="1">
    <location>
        <begin position="15"/>
        <end position="26"/>
    </location>
</feature>
<feature type="transmembrane region" description="Helical" evidence="2">
    <location>
        <begin position="91"/>
        <end position="112"/>
    </location>
</feature>
<feature type="compositionally biased region" description="Basic residues" evidence="1">
    <location>
        <begin position="1"/>
        <end position="12"/>
    </location>
</feature>
<evidence type="ECO:0000256" key="1">
    <source>
        <dbReference type="SAM" id="MobiDB-lite"/>
    </source>
</evidence>
<proteinExistence type="predicted"/>
<organism evidence="3 4">
    <name type="scientific">Mytilus coruscus</name>
    <name type="common">Sea mussel</name>
    <dbReference type="NCBI Taxonomy" id="42192"/>
    <lineage>
        <taxon>Eukaryota</taxon>
        <taxon>Metazoa</taxon>
        <taxon>Spiralia</taxon>
        <taxon>Lophotrochozoa</taxon>
        <taxon>Mollusca</taxon>
        <taxon>Bivalvia</taxon>
        <taxon>Autobranchia</taxon>
        <taxon>Pteriomorphia</taxon>
        <taxon>Mytilida</taxon>
        <taxon>Mytiloidea</taxon>
        <taxon>Mytilidae</taxon>
        <taxon>Mytilinae</taxon>
        <taxon>Mytilus</taxon>
    </lineage>
</organism>
<keyword evidence="2" id="KW-1133">Transmembrane helix</keyword>
<sequence>MDTPRVTRRNSKQTKTPDEVRSRLFTHDSGIGELPSPWASTGVRMGRSQFRPRRQNGEPTLATNEVDQRAFSMRDDGSHDEPEGNGWGRFWLWWISFLIMVFGCIGFPWVNFPENRAVQISQEYAMKGLLAIIAVMVGMILVKIMWRSCKRDQSRRKGYHMPSYQEMPYDEDENRDDAVYRGQDPLTWSSRCPEVKARASEEYPVRRTFSGANSDVWNEFLQYFENLAELNSWRPEKSRRVLLSTLRGQAETFAYGTPLVIQRDYDRLKRKMGDRFGHTAMKEKYIAEAKLRKRQPGESLHNPDIVEENAIKAFLDKCGQSDDFRLAVKRTRPRTLQGAVINAMQEECLRVGEKELAKDKPVNRNVYEVAGGGNRMEMINNAGESPREDVASRGNRGYGYGAHHRSYPPEQNRGRNGAIDRGSEDGEPQVKVASISTMVVLGQIEGVPVEWKIDTGAREHIYYQGNIQYVVGVLTPERPFLERYGLALAKTLVDTANATVYARVYNPGPSDVTVYKHTHMAIFTPVQRIGPTLKIEDGPGDSIGVGEVVTAADGKEMPEHMISVYQKGCTHLTESQKEEFKKFLITNQTCFARPGEVGRTNMGTHKIKLKDETLYENHLDGYPYIKRQALEEEVKLEEKA</sequence>